<dbReference type="AlphaFoldDB" id="A0A4Z0F7K9"/>
<accession>A0A4Z0F7K9</accession>
<keyword evidence="2" id="KW-1185">Reference proteome</keyword>
<reference evidence="1 2" key="1">
    <citation type="journal article" date="2019" name="ISME J.">
        <title>Candidatus Macondimonas diazotrophica, a novel gammaproteobacterial genus dominating crude-oil-contaminated coastal sediments.</title>
        <authorList>
            <person name="Karthikeyan S."/>
            <person name="Konstantinidis K."/>
        </authorList>
    </citation>
    <scope>NUCLEOTIDE SEQUENCE [LARGE SCALE GENOMIC DNA]</scope>
    <source>
        <strain evidence="1 2">KTK01</strain>
    </source>
</reference>
<dbReference type="Pfam" id="PF17236">
    <property type="entry name" value="SU10_MCP"/>
    <property type="match status" value="1"/>
</dbReference>
<dbReference type="Proteomes" id="UP000297890">
    <property type="component" value="Unassembled WGS sequence"/>
</dbReference>
<dbReference type="EMBL" id="SRIO01000017">
    <property type="protein sequence ID" value="TFZ81697.1"/>
    <property type="molecule type" value="Genomic_DNA"/>
</dbReference>
<proteinExistence type="predicted"/>
<organism evidence="1 2">
    <name type="scientific">Candidatus Macondimonas diazotrophica</name>
    <dbReference type="NCBI Taxonomy" id="2305248"/>
    <lineage>
        <taxon>Bacteria</taxon>
        <taxon>Pseudomonadati</taxon>
        <taxon>Pseudomonadota</taxon>
        <taxon>Gammaproteobacteria</taxon>
        <taxon>Chromatiales</taxon>
        <taxon>Ectothiorhodospiraceae</taxon>
        <taxon>Candidatus Macondimonas</taxon>
    </lineage>
</organism>
<gene>
    <name evidence="1" type="ORF">E4680_11545</name>
</gene>
<protein>
    <recommendedName>
        <fullName evidence="3">Phage major capsid protein</fullName>
    </recommendedName>
</protein>
<evidence type="ECO:0008006" key="3">
    <source>
        <dbReference type="Google" id="ProtNLM"/>
    </source>
</evidence>
<comment type="caution">
    <text evidence="1">The sequence shown here is derived from an EMBL/GenBank/DDBJ whole genome shotgun (WGS) entry which is preliminary data.</text>
</comment>
<evidence type="ECO:0000313" key="1">
    <source>
        <dbReference type="EMBL" id="TFZ81697.1"/>
    </source>
</evidence>
<name>A0A4Z0F7K9_9GAMM</name>
<sequence>MPPTTQGIFNSSRFTQDHAKKSFAAMITRLMPNGTAPLFALSSMLSRKTAVQVEHGFFTKTAVFPNFTLTANISAGDTVFTIADTSTLIPGQLHRLQESGEVVIINSVDSATQITVGRSVGTVAAAAIDVGTDITTAYQVGNAFEEASIRPNALSVQVERVTNLTHIFRDTWALSGSSAATRVIAGDSPIAENKADGAAFHAGAIEKALFFSQKSQGTRNGQPFRTMDGLINIVSDLTYYPDSYSVPNVYTAGATTTYDQLVAMLDPVFNQVTDPMGPQERLLFVGGGARNVLHQIGRLSGQYEIMNSQTNFGLQFDSFKIPRGSFKIIEHPLFNTNPYWSKMAVAVDPASFSIAYLEGRDTQHLEFNSKGVPVDNGIDAVGGTLTTECTVEVRNPPANAVVWNLTAGAAS</sequence>
<dbReference type="RefSeq" id="WP_135282574.1">
    <property type="nucleotide sequence ID" value="NZ_SRIO01000017.1"/>
</dbReference>
<dbReference type="InterPro" id="IPR035198">
    <property type="entry name" value="SU10_MCP"/>
</dbReference>
<evidence type="ECO:0000313" key="2">
    <source>
        <dbReference type="Proteomes" id="UP000297890"/>
    </source>
</evidence>